<organism evidence="1 2">
    <name type="scientific">Necator americanus</name>
    <name type="common">Human hookworm</name>
    <dbReference type="NCBI Taxonomy" id="51031"/>
    <lineage>
        <taxon>Eukaryota</taxon>
        <taxon>Metazoa</taxon>
        <taxon>Ecdysozoa</taxon>
        <taxon>Nematoda</taxon>
        <taxon>Chromadorea</taxon>
        <taxon>Rhabditida</taxon>
        <taxon>Rhabditina</taxon>
        <taxon>Rhabditomorpha</taxon>
        <taxon>Strongyloidea</taxon>
        <taxon>Ancylostomatidae</taxon>
        <taxon>Bunostominae</taxon>
        <taxon>Necator</taxon>
    </lineage>
</organism>
<gene>
    <name evidence="1" type="primary">Necator_chrIV.g17003</name>
    <name evidence="1" type="ORF">RB195_003705</name>
</gene>
<sequence>MFHARSLRLISDSVSVAVQRSIQLQDDMILENIPNANITEVTFELSIFYDPDYTIDTAPVKNVLVLLTEKSWGDCAEIGLTSEALTQLDNVIQLTLGRPLGILE</sequence>
<evidence type="ECO:0000313" key="2">
    <source>
        <dbReference type="Proteomes" id="UP001303046"/>
    </source>
</evidence>
<dbReference type="Proteomes" id="UP001303046">
    <property type="component" value="Unassembled WGS sequence"/>
</dbReference>
<keyword evidence="2" id="KW-1185">Reference proteome</keyword>
<accession>A0ABR1DPR4</accession>
<protein>
    <submittedName>
        <fullName evidence="1">Uncharacterized protein</fullName>
    </submittedName>
</protein>
<reference evidence="1 2" key="1">
    <citation type="submission" date="2023-08" db="EMBL/GenBank/DDBJ databases">
        <title>A Necator americanus chromosomal reference genome.</title>
        <authorList>
            <person name="Ilik V."/>
            <person name="Petrzelkova K.J."/>
            <person name="Pardy F."/>
            <person name="Fuh T."/>
            <person name="Niatou-Singa F.S."/>
            <person name="Gouil Q."/>
            <person name="Baker L."/>
            <person name="Ritchie M.E."/>
            <person name="Jex A.R."/>
            <person name="Gazzola D."/>
            <person name="Li H."/>
            <person name="Toshio Fujiwara R."/>
            <person name="Zhan B."/>
            <person name="Aroian R.V."/>
            <person name="Pafco B."/>
            <person name="Schwarz E.M."/>
        </authorList>
    </citation>
    <scope>NUCLEOTIDE SEQUENCE [LARGE SCALE GENOMIC DNA]</scope>
    <source>
        <strain evidence="1 2">Aroian</strain>
        <tissue evidence="1">Whole animal</tissue>
    </source>
</reference>
<name>A0ABR1DPR4_NECAM</name>
<dbReference type="EMBL" id="JAVFWL010000004">
    <property type="protein sequence ID" value="KAK6752437.1"/>
    <property type="molecule type" value="Genomic_DNA"/>
</dbReference>
<comment type="caution">
    <text evidence="1">The sequence shown here is derived from an EMBL/GenBank/DDBJ whole genome shotgun (WGS) entry which is preliminary data.</text>
</comment>
<proteinExistence type="predicted"/>
<evidence type="ECO:0000313" key="1">
    <source>
        <dbReference type="EMBL" id="KAK6752437.1"/>
    </source>
</evidence>